<proteinExistence type="predicted"/>
<name>A0A7M2WPJ7_9BACT</name>
<keyword evidence="4" id="KW-1185">Reference proteome</keyword>
<dbReference type="Pfam" id="PF13400">
    <property type="entry name" value="Tad"/>
    <property type="match status" value="1"/>
</dbReference>
<dbReference type="InterPro" id="IPR028087">
    <property type="entry name" value="Tad_N"/>
</dbReference>
<dbReference type="RefSeq" id="WP_206290347.1">
    <property type="nucleotide sequence ID" value="NZ_CP063458.1"/>
</dbReference>
<keyword evidence="1" id="KW-0732">Signal</keyword>
<accession>A0A7M2WPJ7</accession>
<dbReference type="EMBL" id="CP063458">
    <property type="protein sequence ID" value="QOV87445.1"/>
    <property type="molecule type" value="Genomic_DNA"/>
</dbReference>
<dbReference type="Proteomes" id="UP000593765">
    <property type="component" value="Chromosome"/>
</dbReference>
<sequence>MVLVYSILAMVALLAIASFAVDWGYVQCTKSEMQRTADATSRGYLSIYSIYGTNAANANGPQLYEKTYGLNPIDSGSPASPTVSTTWGYWVAASSQFIAGTNSSYPIAVRTVVSRKASNLNPLSMPIARAIGWQSTDITCAATAVLIQTEQSQGANVPSTSDLWLAGMPNGSKASANASGQYQDTTANATAYQATTIPVTPGTYLKFDYIDGHSANSPTVTSVPPDGDTGFILSHEAGAENGVASITAPINCLIGLFLNANAPNTSAAPAALDYSSASSRDQEQYDSIQLKQPFFIGDGLTSAGASQMFKVPAGCTRLFLGTMDGYQWHNNNGNINCSVTATLTIEMKQ</sequence>
<feature type="signal peptide" evidence="1">
    <location>
        <begin position="1"/>
        <end position="20"/>
    </location>
</feature>
<evidence type="ECO:0000313" key="3">
    <source>
        <dbReference type="EMBL" id="QOV87445.1"/>
    </source>
</evidence>
<evidence type="ECO:0000313" key="4">
    <source>
        <dbReference type="Proteomes" id="UP000593765"/>
    </source>
</evidence>
<feature type="chain" id="PRO_5034974829" description="Putative Flp pilus-assembly TadG-like N-terminal domain-containing protein" evidence="1">
    <location>
        <begin position="21"/>
        <end position="349"/>
    </location>
</feature>
<dbReference type="KEGG" id="hbs:IPV69_14220"/>
<gene>
    <name evidence="3" type="ORF">IPV69_14220</name>
</gene>
<evidence type="ECO:0000256" key="1">
    <source>
        <dbReference type="SAM" id="SignalP"/>
    </source>
</evidence>
<feature type="domain" description="Putative Flp pilus-assembly TadG-like N-terminal" evidence="2">
    <location>
        <begin position="7"/>
        <end position="42"/>
    </location>
</feature>
<reference evidence="3 4" key="1">
    <citation type="submission" date="2020-10" db="EMBL/GenBank/DDBJ databases">
        <title>Wide distribution of Phycisphaera-like planctomycetes from WD2101 soil group in peatlands and genome analysis of the first cultivated representative.</title>
        <authorList>
            <person name="Dedysh S.N."/>
            <person name="Beletsky A.V."/>
            <person name="Ivanova A."/>
            <person name="Kulichevskaya I.S."/>
            <person name="Suzina N.E."/>
            <person name="Philippov D.A."/>
            <person name="Rakitin A.L."/>
            <person name="Mardanov A.V."/>
            <person name="Ravin N.V."/>
        </authorList>
    </citation>
    <scope>NUCLEOTIDE SEQUENCE [LARGE SCALE GENOMIC DNA]</scope>
    <source>
        <strain evidence="3 4">M1803</strain>
    </source>
</reference>
<dbReference type="AlphaFoldDB" id="A0A7M2WPJ7"/>
<protein>
    <recommendedName>
        <fullName evidence="2">Putative Flp pilus-assembly TadG-like N-terminal domain-containing protein</fullName>
    </recommendedName>
</protein>
<evidence type="ECO:0000259" key="2">
    <source>
        <dbReference type="Pfam" id="PF13400"/>
    </source>
</evidence>
<organism evidence="3 4">
    <name type="scientific">Humisphaera borealis</name>
    <dbReference type="NCBI Taxonomy" id="2807512"/>
    <lineage>
        <taxon>Bacteria</taxon>
        <taxon>Pseudomonadati</taxon>
        <taxon>Planctomycetota</taxon>
        <taxon>Phycisphaerae</taxon>
        <taxon>Tepidisphaerales</taxon>
        <taxon>Tepidisphaeraceae</taxon>
        <taxon>Humisphaera</taxon>
    </lineage>
</organism>